<evidence type="ECO:0000256" key="1">
    <source>
        <dbReference type="ARBA" id="ARBA00010785"/>
    </source>
</evidence>
<gene>
    <name evidence="5" type="ORF">Mgra_00000155</name>
</gene>
<dbReference type="Pfam" id="PF23643">
    <property type="entry name" value="TRAPPC13_C"/>
    <property type="match status" value="1"/>
</dbReference>
<evidence type="ECO:0000259" key="4">
    <source>
        <dbReference type="Pfam" id="PF23647"/>
    </source>
</evidence>
<dbReference type="GO" id="GO:1990072">
    <property type="term" value="C:TRAPPIII protein complex"/>
    <property type="evidence" value="ECO:0007669"/>
    <property type="project" value="TreeGrafter"/>
</dbReference>
<evidence type="ECO:0000259" key="3">
    <source>
        <dbReference type="Pfam" id="PF23643"/>
    </source>
</evidence>
<evidence type="ECO:0008006" key="7">
    <source>
        <dbReference type="Google" id="ProtNLM"/>
    </source>
</evidence>
<dbReference type="AlphaFoldDB" id="A0A8T0A610"/>
<dbReference type="EMBL" id="JABEBT010000001">
    <property type="protein sequence ID" value="KAF7640333.1"/>
    <property type="molecule type" value="Genomic_DNA"/>
</dbReference>
<dbReference type="Proteomes" id="UP000605970">
    <property type="component" value="Unassembled WGS sequence"/>
</dbReference>
<evidence type="ECO:0000313" key="6">
    <source>
        <dbReference type="Proteomes" id="UP000605970"/>
    </source>
</evidence>
<comment type="caution">
    <text evidence="5">The sequence shown here is derived from an EMBL/GenBank/DDBJ whole genome shotgun (WGS) entry which is preliminary data.</text>
</comment>
<dbReference type="InterPro" id="IPR055428">
    <property type="entry name" value="TRAPPC13_C"/>
</dbReference>
<organism evidence="5 6">
    <name type="scientific">Meloidogyne graminicola</name>
    <dbReference type="NCBI Taxonomy" id="189291"/>
    <lineage>
        <taxon>Eukaryota</taxon>
        <taxon>Metazoa</taxon>
        <taxon>Ecdysozoa</taxon>
        <taxon>Nematoda</taxon>
        <taxon>Chromadorea</taxon>
        <taxon>Rhabditida</taxon>
        <taxon>Tylenchina</taxon>
        <taxon>Tylenchomorpha</taxon>
        <taxon>Tylenchoidea</taxon>
        <taxon>Meloidogynidae</taxon>
        <taxon>Meloidogyninae</taxon>
        <taxon>Meloidogyne</taxon>
    </lineage>
</organism>
<dbReference type="PANTHER" id="PTHR13134">
    <property type="entry name" value="TRAFFICKING PROTEIN PARTICLE COMPLEX SUBUNIT 13"/>
    <property type="match status" value="1"/>
</dbReference>
<dbReference type="InterPro" id="IPR055429">
    <property type="entry name" value="TRAPPC13_M"/>
</dbReference>
<feature type="domain" description="Trafficking protein particle complex subunit 13 C-terminal" evidence="3">
    <location>
        <begin position="293"/>
        <end position="387"/>
    </location>
</feature>
<feature type="domain" description="Trafficking protein particle complex subunit 13 N-terminal" evidence="2">
    <location>
        <begin position="12"/>
        <end position="156"/>
    </location>
</feature>
<protein>
    <recommendedName>
        <fullName evidence="7">Trafficking protein particle complex subunit 13</fullName>
    </recommendedName>
</protein>
<dbReference type="Pfam" id="PF06159">
    <property type="entry name" value="TRAPPC13_N"/>
    <property type="match status" value="1"/>
</dbReference>
<accession>A0A8T0A610</accession>
<keyword evidence="6" id="KW-1185">Reference proteome</keyword>
<dbReference type="InterPro" id="IPR055427">
    <property type="entry name" value="TRAPPC13_N"/>
</dbReference>
<dbReference type="InterPro" id="IPR010378">
    <property type="entry name" value="TRAPPC13"/>
</dbReference>
<evidence type="ECO:0000259" key="2">
    <source>
        <dbReference type="Pfam" id="PF06159"/>
    </source>
</evidence>
<dbReference type="Pfam" id="PF23647">
    <property type="entry name" value="TRAPPC13_M"/>
    <property type="match status" value="1"/>
</dbReference>
<comment type="similarity">
    <text evidence="1">Belongs to the TRAPPC13 family.</text>
</comment>
<proteinExistence type="inferred from homology"/>
<reference evidence="5" key="1">
    <citation type="journal article" date="2020" name="Ecol. Evol.">
        <title>Genome structure and content of the rice root-knot nematode (Meloidogyne graminicola).</title>
        <authorList>
            <person name="Phan N.T."/>
            <person name="Danchin E.G.J."/>
            <person name="Klopp C."/>
            <person name="Perfus-Barbeoch L."/>
            <person name="Kozlowski D.K."/>
            <person name="Koutsovoulos G.D."/>
            <person name="Lopez-Roques C."/>
            <person name="Bouchez O."/>
            <person name="Zahm M."/>
            <person name="Besnard G."/>
            <person name="Bellafiore S."/>
        </authorList>
    </citation>
    <scope>NUCLEOTIDE SEQUENCE</scope>
    <source>
        <strain evidence="5">VN-18</strain>
    </source>
</reference>
<feature type="domain" description="Trafficking protein particle complex subunit 13 middle" evidence="4">
    <location>
        <begin position="168"/>
        <end position="269"/>
    </location>
</feature>
<evidence type="ECO:0000313" key="5">
    <source>
        <dbReference type="EMBL" id="KAF7640333.1"/>
    </source>
</evidence>
<sequence>MAEQSSRDQNITIQVMRLAKAIPNVTTSPICGPSDVSCLNSGNQFIDLPTGQFPIVPHMTSDVFLGECFTFYVAIINTTLLKCERINIKVDIQAQLQRISIAEASFGSASLMQNQQIGKIFSHEICEHGQHILVCTVSYIGSNNEELTLKKLFKFSANKPFDLINQTFHDLNDRTTFFVLQLRNLMSQPIFIDSLTLENADQKLAYQCELISLPSFDINFKPLDVRSIHQYIFRLTLDDQNDIENWWKILNFGKLKIIWRSSTGDDGRTYLNIVERSPSVCKDLNLTVEKAPKLTKANELITIVCNLRNLSNRPMDLLLELDQNIGSIIHCSVSGQRLPTILPGHSMQIVLDLLPYLKGLHKVSGIKLTDTVLKRTFEFDDLFHIFIQ</sequence>
<dbReference type="PANTHER" id="PTHR13134:SF3">
    <property type="entry name" value="TRAFFICKING PROTEIN PARTICLE COMPLEX SUBUNIT 13"/>
    <property type="match status" value="1"/>
</dbReference>
<dbReference type="OrthoDB" id="10250284at2759"/>
<name>A0A8T0A610_9BILA</name>